<accession>A0AC61YY70</accession>
<dbReference type="Proteomes" id="UP001217185">
    <property type="component" value="Chromosome"/>
</dbReference>
<organism evidence="1 2">
    <name type="scientific">Bacillus subtilis</name>
    <dbReference type="NCBI Taxonomy" id="1423"/>
    <lineage>
        <taxon>Bacteria</taxon>
        <taxon>Bacillati</taxon>
        <taxon>Bacillota</taxon>
        <taxon>Bacilli</taxon>
        <taxon>Bacillales</taxon>
        <taxon>Bacillaceae</taxon>
        <taxon>Bacillus</taxon>
    </lineage>
</organism>
<sequence>MGIQNRMGIQTRNGKALEFAFLNSFVQKLNNDKILIESSNQLITAKEAYFSFDQEKINEMNKASLAGINELLKLEPGLLIGENPLLFAIQQDSKGQAGDVRDVVAKREKDGWEFGISCKINHTAVKHSRISSKIDIGESWFGFRSTKEYFENIIPLFQELDELKKKGTFWRDLEDKAEKYYKPILTALNVELRALDNKYPGEIPKRLLSYLLGRNDFYKAIVNTHSKTTEIQGFNIYGTLNKTVKSKKPQLKVPQLKLPNRFYDIHFKEGSNNTLMIVCDEGWTISARIHNASSKVENSLKLDVKIAGLPPNLYRQVVSWNEQV</sequence>
<keyword evidence="1" id="KW-0540">Nuclease</keyword>
<name>A0AC61YY70_BACIU</name>
<protein>
    <submittedName>
        <fullName evidence="1">HaeIII family restriction endonuclease</fullName>
        <ecNumber evidence="1">3.1.21.-</ecNumber>
    </submittedName>
</protein>
<dbReference type="EC" id="3.1.21.-" evidence="1"/>
<reference evidence="1" key="1">
    <citation type="submission" date="2025-02" db="EMBL/GenBank/DDBJ databases">
        <title>Complete genome sequences of 52 Bacillus and Priestia strains isolated from West-African fermentations and 26 reference strains from the DSMZ collection.</title>
        <authorList>
            <person name="Wiedenbein E.S."/>
            <person name="Canoy T.S."/>
            <person name="Hui Y."/>
            <person name="Parkouda C."/>
            <person name="Dawende C."/>
            <person name="Ametefe E."/>
            <person name="Jespersen L."/>
            <person name="Nielsen D.S."/>
        </authorList>
    </citation>
    <scope>NUCLEOTIDE SEQUENCE</scope>
    <source>
        <strain evidence="1">PRO122</strain>
    </source>
</reference>
<dbReference type="EMBL" id="CP121756">
    <property type="protein sequence ID" value="WGE08025.1"/>
    <property type="molecule type" value="Genomic_DNA"/>
</dbReference>
<gene>
    <name evidence="1" type="ORF">P5658_04605</name>
</gene>
<evidence type="ECO:0000313" key="2">
    <source>
        <dbReference type="Proteomes" id="UP001217185"/>
    </source>
</evidence>
<keyword evidence="1" id="KW-0255">Endonuclease</keyword>
<proteinExistence type="predicted"/>
<keyword evidence="1" id="KW-0378">Hydrolase</keyword>
<evidence type="ECO:0000313" key="1">
    <source>
        <dbReference type="EMBL" id="WGE08025.1"/>
    </source>
</evidence>